<dbReference type="Proteomes" id="UP000789508">
    <property type="component" value="Unassembled WGS sequence"/>
</dbReference>
<organism evidence="1 2">
    <name type="scientific">Ambispora leptoticha</name>
    <dbReference type="NCBI Taxonomy" id="144679"/>
    <lineage>
        <taxon>Eukaryota</taxon>
        <taxon>Fungi</taxon>
        <taxon>Fungi incertae sedis</taxon>
        <taxon>Mucoromycota</taxon>
        <taxon>Glomeromycotina</taxon>
        <taxon>Glomeromycetes</taxon>
        <taxon>Archaeosporales</taxon>
        <taxon>Ambisporaceae</taxon>
        <taxon>Ambispora</taxon>
    </lineage>
</organism>
<reference evidence="1" key="1">
    <citation type="submission" date="2021-06" db="EMBL/GenBank/DDBJ databases">
        <authorList>
            <person name="Kallberg Y."/>
            <person name="Tangrot J."/>
            <person name="Rosling A."/>
        </authorList>
    </citation>
    <scope>NUCLEOTIDE SEQUENCE</scope>
    <source>
        <strain evidence="1">FL130A</strain>
    </source>
</reference>
<evidence type="ECO:0000313" key="2">
    <source>
        <dbReference type="Proteomes" id="UP000789508"/>
    </source>
</evidence>
<dbReference type="EMBL" id="CAJVPS010007339">
    <property type="protein sequence ID" value="CAG8633841.1"/>
    <property type="molecule type" value="Genomic_DNA"/>
</dbReference>
<accession>A0A9N9DEZ3</accession>
<protein>
    <submittedName>
        <fullName evidence="1">606_t:CDS:1</fullName>
    </submittedName>
</protein>
<name>A0A9N9DEZ3_9GLOM</name>
<comment type="caution">
    <text evidence="1">The sequence shown here is derived from an EMBL/GenBank/DDBJ whole genome shotgun (WGS) entry which is preliminary data.</text>
</comment>
<evidence type="ECO:0000313" key="1">
    <source>
        <dbReference type="EMBL" id="CAG8633841.1"/>
    </source>
</evidence>
<proteinExistence type="predicted"/>
<dbReference type="AlphaFoldDB" id="A0A9N9DEZ3"/>
<gene>
    <name evidence="1" type="ORF">ALEPTO_LOCUS9462</name>
</gene>
<sequence>MSSRQVNQVSICKDMQVRLAELKELAEWLAGPEKGHKPKESEPVPITFDEWADKHLCWEMDRMKRQMQFDDNNIPIGLKEEWVPEEKQEWKMESHGWIPSFNEYSNEKINIHKLLIMDQRA</sequence>
<keyword evidence="2" id="KW-1185">Reference proteome</keyword>